<dbReference type="AlphaFoldDB" id="B6QJZ0"/>
<dbReference type="SUPFAM" id="SSF51556">
    <property type="entry name" value="Metallo-dependent hydrolases"/>
    <property type="match status" value="1"/>
</dbReference>
<dbReference type="VEuPathDB" id="FungiDB:PMAA_101330"/>
<evidence type="ECO:0000256" key="1">
    <source>
        <dbReference type="ARBA" id="ARBA00005871"/>
    </source>
</evidence>
<dbReference type="GO" id="GO:0046872">
    <property type="term" value="F:metal ion binding"/>
    <property type="evidence" value="ECO:0007669"/>
    <property type="project" value="UniProtKB-KW"/>
</dbReference>
<keyword evidence="5 8" id="KW-0456">Lyase</keyword>
<dbReference type="GO" id="GO:0005829">
    <property type="term" value="C:cytosol"/>
    <property type="evidence" value="ECO:0007669"/>
    <property type="project" value="TreeGrafter"/>
</dbReference>
<gene>
    <name evidence="10" type="ORF">PMAA_101330</name>
</gene>
<dbReference type="InterPro" id="IPR006680">
    <property type="entry name" value="Amidohydro-rel"/>
</dbReference>
<evidence type="ECO:0000313" key="10">
    <source>
        <dbReference type="EMBL" id="EEA23548.1"/>
    </source>
</evidence>
<name>B6QJZ0_TALMQ</name>
<dbReference type="OrthoDB" id="2832284at2759"/>
<organism evidence="10 11">
    <name type="scientific">Talaromyces marneffei (strain ATCC 18224 / CBS 334.59 / QM 7333)</name>
    <name type="common">Penicillium marneffei</name>
    <dbReference type="NCBI Taxonomy" id="441960"/>
    <lineage>
        <taxon>Eukaryota</taxon>
        <taxon>Fungi</taxon>
        <taxon>Dikarya</taxon>
        <taxon>Ascomycota</taxon>
        <taxon>Pezizomycotina</taxon>
        <taxon>Eurotiomycetes</taxon>
        <taxon>Eurotiomycetidae</taxon>
        <taxon>Eurotiales</taxon>
        <taxon>Trichocomaceae</taxon>
        <taxon>Talaromyces</taxon>
        <taxon>Talaromyces sect. Talaromyces</taxon>
    </lineage>
</organism>
<accession>B6QJZ0</accession>
<dbReference type="EMBL" id="DS995902">
    <property type="protein sequence ID" value="EEA23548.1"/>
    <property type="molecule type" value="Genomic_DNA"/>
</dbReference>
<dbReference type="GO" id="GO:0016787">
    <property type="term" value="F:hydrolase activity"/>
    <property type="evidence" value="ECO:0007669"/>
    <property type="project" value="InterPro"/>
</dbReference>
<dbReference type="Proteomes" id="UP000001294">
    <property type="component" value="Unassembled WGS sequence"/>
</dbReference>
<dbReference type="Gene3D" id="3.20.20.140">
    <property type="entry name" value="Metal-dependent hydrolases"/>
    <property type="match status" value="1"/>
</dbReference>
<evidence type="ECO:0000256" key="7">
    <source>
        <dbReference type="ARBA" id="ARBA00038889"/>
    </source>
</evidence>
<dbReference type="PANTHER" id="PTHR21240">
    <property type="entry name" value="2-AMINO-3-CARBOXYLMUCONATE-6-SEMIALDEHYDE DECARBOXYLASE"/>
    <property type="match status" value="1"/>
</dbReference>
<evidence type="ECO:0000256" key="3">
    <source>
        <dbReference type="ARBA" id="ARBA00022793"/>
    </source>
</evidence>
<proteinExistence type="inferred from homology"/>
<comment type="similarity">
    <text evidence="1">Belongs to the metallo-dependent hydrolases superfamily. ACMSD family.</text>
</comment>
<dbReference type="GO" id="GO:0047596">
    <property type="term" value="F:6-methylsalicylate decarboxylase activity"/>
    <property type="evidence" value="ECO:0007669"/>
    <property type="project" value="UniProtKB-EC"/>
</dbReference>
<dbReference type="InterPro" id="IPR032466">
    <property type="entry name" value="Metal_Hydrolase"/>
</dbReference>
<keyword evidence="2" id="KW-0479">Metal-binding</keyword>
<keyword evidence="11" id="KW-1185">Reference proteome</keyword>
<keyword evidence="4" id="KW-0862">Zinc</keyword>
<dbReference type="Pfam" id="PF04909">
    <property type="entry name" value="Amidohydro_2"/>
    <property type="match status" value="1"/>
</dbReference>
<evidence type="ECO:0000256" key="5">
    <source>
        <dbReference type="ARBA" id="ARBA00023239"/>
    </source>
</evidence>
<dbReference type="GO" id="GO:0019748">
    <property type="term" value="P:secondary metabolic process"/>
    <property type="evidence" value="ECO:0007669"/>
    <property type="project" value="TreeGrafter"/>
</dbReference>
<keyword evidence="3 8" id="KW-0210">Decarboxylase</keyword>
<evidence type="ECO:0000259" key="9">
    <source>
        <dbReference type="Pfam" id="PF04909"/>
    </source>
</evidence>
<evidence type="ECO:0000313" key="11">
    <source>
        <dbReference type="Proteomes" id="UP000001294"/>
    </source>
</evidence>
<dbReference type="InterPro" id="IPR032465">
    <property type="entry name" value="ACMSD"/>
</dbReference>
<dbReference type="PhylomeDB" id="B6QJZ0"/>
<evidence type="ECO:0000256" key="2">
    <source>
        <dbReference type="ARBA" id="ARBA00022723"/>
    </source>
</evidence>
<feature type="domain" description="Amidohydrolase-related" evidence="9">
    <location>
        <begin position="473"/>
        <end position="795"/>
    </location>
</feature>
<reference evidence="11" key="1">
    <citation type="journal article" date="2015" name="Genome Announc.">
        <title>Genome sequence of the AIDS-associated pathogen Penicillium marneffei (ATCC18224) and its near taxonomic relative Talaromyces stipitatus (ATCC10500).</title>
        <authorList>
            <person name="Nierman W.C."/>
            <person name="Fedorova-Abrams N.D."/>
            <person name="Andrianopoulos A."/>
        </authorList>
    </citation>
    <scope>NUCLEOTIDE SEQUENCE [LARGE SCALE GENOMIC DNA]</scope>
    <source>
        <strain evidence="11">ATCC 18224 / CBS 334.59 / QM 7333</strain>
    </source>
</reference>
<dbReference type="PANTHER" id="PTHR21240:SF29">
    <property type="entry name" value="AMIDOHYDROLASE-RELATED DOMAIN-CONTAINING PROTEIN"/>
    <property type="match status" value="1"/>
</dbReference>
<comment type="catalytic activity">
    <reaction evidence="6">
        <text>6-methylsalicylate + H(+) = 3-methylphenol + CO2</text>
        <dbReference type="Rhea" id="RHEA:23112"/>
        <dbReference type="ChEBI" id="CHEBI:15378"/>
        <dbReference type="ChEBI" id="CHEBI:16526"/>
        <dbReference type="ChEBI" id="CHEBI:17231"/>
        <dbReference type="ChEBI" id="CHEBI:36658"/>
        <dbReference type="EC" id="4.1.1.52"/>
    </reaction>
    <physiologicalReaction direction="left-to-right" evidence="6">
        <dbReference type="Rhea" id="RHEA:23113"/>
    </physiologicalReaction>
</comment>
<sequence>MVQGNRLFERLNKAILASWEMYFVRGAPDALAMTQAALLGQTFAMLSGNPRHIVLFQTFHGTLIAWARRQNMFDQDMSAMYSSDIQSDVEASWRKWIYNEEKRRVAVGLRIHDTESAELFMTEPFLRFSAATWTISSGELWTAPTSNAWAHALGERKDQNTNFEYSPPLSTDRYERDIPELSSTYPELALYAFLEGMSSQIMERASIQQCLTETSQELTPKLVIIYNSLLRQQLQLDNFSLKALWHSIFILLHCNMNKLECAIGREGCEKAQDHVEYATSWASSVDAHRCAIHAALILRHLQRIPIGQEPGIHVPRLLYRSTLVWYAYTRFGRDGGTASTTNELNFPELNGTGIDTGRVLFAANGFKKSRPTTSESSTLFHLIDLLARLGHWGISQKMASLFSVLLSRGLVYELPRVLWESGDGYLSPLKDGTSRERDIKGLERTLFNDSKIHTFNKAIVFICFVKMPFGERIDTHAHLLPPFYRQASIEAGQENPDGMPELPNWDIETHLNLMQKLNIAKSILSISSPGTYLIHGDHIAARELTRSCNDYMSVLVSQYPSKLGFWASVPLPDVEGSLEEIAYAFDKLNADGIALETNHHGVYLGDAKLASIFEELDKRHAKVFIHPTTPCIVRHDNAETIAATPLAQFPNPVFEFLFDTARALINLFVSGTVARCPNITFIIPHAGGALLPLIERFTSFGHLVSADQILTSQAIKDTFSRQFYFDLAGFPFPDQIKELLLYVKTDRLLYGSDYPFTPERAVIGLADVMMREMPKIWDDEKERETILAGNARRLLAS</sequence>
<evidence type="ECO:0000256" key="4">
    <source>
        <dbReference type="ARBA" id="ARBA00022833"/>
    </source>
</evidence>
<evidence type="ECO:0000256" key="8">
    <source>
        <dbReference type="RuleBase" id="RU366045"/>
    </source>
</evidence>
<dbReference type="STRING" id="441960.B6QJZ0"/>
<evidence type="ECO:0000256" key="6">
    <source>
        <dbReference type="ARBA" id="ARBA00036832"/>
    </source>
</evidence>
<dbReference type="EC" id="4.1.1.52" evidence="7"/>
<dbReference type="HOGENOM" id="CLU_343604_0_0_1"/>
<protein>
    <recommendedName>
        <fullName evidence="7">6-methylsalicylate decarboxylase</fullName>
        <ecNumber evidence="7">4.1.1.52</ecNumber>
    </recommendedName>
</protein>